<evidence type="ECO:0000256" key="3">
    <source>
        <dbReference type="ARBA" id="ARBA00022723"/>
    </source>
</evidence>
<dbReference type="GO" id="GO:0004497">
    <property type="term" value="F:monooxygenase activity"/>
    <property type="evidence" value="ECO:0007669"/>
    <property type="project" value="UniProtKB-KW"/>
</dbReference>
<comment type="similarity">
    <text evidence="1 8">Belongs to the cytochrome P450 family.</text>
</comment>
<dbReference type="GO" id="GO:0005506">
    <property type="term" value="F:iron ion binding"/>
    <property type="evidence" value="ECO:0007669"/>
    <property type="project" value="InterPro"/>
</dbReference>
<dbReference type="PANTHER" id="PTHR24291:SF50">
    <property type="entry name" value="BIFUNCTIONAL ALBAFLAVENONE MONOOXYGENASE_TERPENE SYNTHASE"/>
    <property type="match status" value="1"/>
</dbReference>
<keyword evidence="9" id="KW-1133">Transmembrane helix</keyword>
<dbReference type="InterPro" id="IPR050196">
    <property type="entry name" value="Cytochrome_P450_Monoox"/>
</dbReference>
<accession>B0FST9</accession>
<dbReference type="PRINTS" id="PR00463">
    <property type="entry name" value="EP450I"/>
</dbReference>
<gene>
    <name evidence="10" type="primary">CYP</name>
</gene>
<keyword evidence="2 7" id="KW-0349">Heme</keyword>
<reference evidence="10" key="1">
    <citation type="journal article" date="2009" name="BMC Genomics">
        <title>Genome-wide identification and characterization of cytochrome P450 monooxygenase genes in the ciliate Tetrahymena thermophila.</title>
        <authorList>
            <person name="Fu C."/>
            <person name="Xiong J."/>
            <person name="Miao W."/>
        </authorList>
    </citation>
    <scope>NUCLEOTIDE SEQUENCE</scope>
    <source>
        <strain evidence="10">SB210</strain>
    </source>
</reference>
<evidence type="ECO:0000256" key="7">
    <source>
        <dbReference type="PIRSR" id="PIRSR602401-1"/>
    </source>
</evidence>
<evidence type="ECO:0000256" key="4">
    <source>
        <dbReference type="ARBA" id="ARBA00023002"/>
    </source>
</evidence>
<sequence length="505" mass="59916">MIFQLISFAICVVIFYYAAYYFLIPKYRMQFYKNQGIKEYKFVPIYGWLKDILFLKKNQWNDSLYQFKRISQDPEFKDEDILLGNVANQAFLTLIKPELINEFLQRQNEYEKYSVPLRGVMNFLGNGLARIYGDKWKKSRKVISNMFTFENITAQVGRIKEVSRKYINNENPEKFNIKYVFEKISGSQDLQVLLGAEVEKYKDSQGRHLGECIEQLSSDICIHYISPFAMIFGQKILTWNLRESDRYISKRMKDMRQFMTQILTDCVNREKDPTYQAKYPSYITFLLKAGYLQKEEEINELLATSFSLFMAAKDTTSKLTSMAIYNLIKHPEQYKLVFEEIQKYVSHDDYDYNDLQKLSHLHANLKETLRMDPSVPFILSRVAQADHMLGKYKIKKGTIINIGYLCNLYNEKYFKDPFNYNPSRWLDNEEDMKMKENHFVFIPFSAGPRNCIGQHLAMMQMKVMIVEFIKKFYLPQIPKDYDDEKILTQSYGFKNPLTVKLQVRN</sequence>
<dbReference type="Gene3D" id="1.10.630.10">
    <property type="entry name" value="Cytochrome P450"/>
    <property type="match status" value="1"/>
</dbReference>
<evidence type="ECO:0000256" key="2">
    <source>
        <dbReference type="ARBA" id="ARBA00022617"/>
    </source>
</evidence>
<keyword evidence="9" id="KW-0472">Membrane</keyword>
<keyword evidence="5 7" id="KW-0408">Iron</keyword>
<keyword evidence="3 7" id="KW-0479">Metal-binding</keyword>
<dbReference type="GO" id="GO:0016705">
    <property type="term" value="F:oxidoreductase activity, acting on paired donors, with incorporation or reduction of molecular oxygen"/>
    <property type="evidence" value="ECO:0007669"/>
    <property type="project" value="InterPro"/>
</dbReference>
<evidence type="ECO:0000256" key="6">
    <source>
        <dbReference type="ARBA" id="ARBA00023033"/>
    </source>
</evidence>
<keyword evidence="4 8" id="KW-0560">Oxidoreductase</keyword>
<dbReference type="PROSITE" id="PS00086">
    <property type="entry name" value="CYTOCHROME_P450"/>
    <property type="match status" value="1"/>
</dbReference>
<dbReference type="InterPro" id="IPR002401">
    <property type="entry name" value="Cyt_P450_E_grp-I"/>
</dbReference>
<organism evidence="10">
    <name type="scientific">Tetrahymena thermophila</name>
    <dbReference type="NCBI Taxonomy" id="5911"/>
    <lineage>
        <taxon>Eukaryota</taxon>
        <taxon>Sar</taxon>
        <taxon>Alveolata</taxon>
        <taxon>Ciliophora</taxon>
        <taxon>Intramacronucleata</taxon>
        <taxon>Oligohymenophorea</taxon>
        <taxon>Hymenostomatida</taxon>
        <taxon>Tetrahymenina</taxon>
        <taxon>Tetrahymenidae</taxon>
        <taxon>Tetrahymena</taxon>
    </lineage>
</organism>
<evidence type="ECO:0000256" key="5">
    <source>
        <dbReference type="ARBA" id="ARBA00023004"/>
    </source>
</evidence>
<dbReference type="Pfam" id="PF00067">
    <property type="entry name" value="p450"/>
    <property type="match status" value="1"/>
</dbReference>
<dbReference type="EMBL" id="EU349051">
    <property type="protein sequence ID" value="ABY59982.1"/>
    <property type="molecule type" value="Genomic_DNA"/>
</dbReference>
<protein>
    <submittedName>
        <fullName evidence="10">Cytochrome P450 monooxygenase CYP5010C2</fullName>
    </submittedName>
</protein>
<evidence type="ECO:0000313" key="10">
    <source>
        <dbReference type="EMBL" id="ABY59982.1"/>
    </source>
</evidence>
<name>B0FST9_TETTH</name>
<dbReference type="PRINTS" id="PR00385">
    <property type="entry name" value="P450"/>
</dbReference>
<evidence type="ECO:0000256" key="8">
    <source>
        <dbReference type="RuleBase" id="RU000461"/>
    </source>
</evidence>
<evidence type="ECO:0000256" key="9">
    <source>
        <dbReference type="SAM" id="Phobius"/>
    </source>
</evidence>
<dbReference type="AlphaFoldDB" id="B0FST9"/>
<comment type="cofactor">
    <cofactor evidence="7">
        <name>heme</name>
        <dbReference type="ChEBI" id="CHEBI:30413"/>
    </cofactor>
</comment>
<evidence type="ECO:0000256" key="1">
    <source>
        <dbReference type="ARBA" id="ARBA00010617"/>
    </source>
</evidence>
<feature type="transmembrane region" description="Helical" evidence="9">
    <location>
        <begin position="6"/>
        <end position="24"/>
    </location>
</feature>
<dbReference type="SUPFAM" id="SSF48264">
    <property type="entry name" value="Cytochrome P450"/>
    <property type="match status" value="1"/>
</dbReference>
<proteinExistence type="inferred from homology"/>
<dbReference type="InterPro" id="IPR036396">
    <property type="entry name" value="Cyt_P450_sf"/>
</dbReference>
<dbReference type="InterPro" id="IPR001128">
    <property type="entry name" value="Cyt_P450"/>
</dbReference>
<dbReference type="PANTHER" id="PTHR24291">
    <property type="entry name" value="CYTOCHROME P450 FAMILY 4"/>
    <property type="match status" value="1"/>
</dbReference>
<feature type="binding site" description="axial binding residue" evidence="7">
    <location>
        <position position="451"/>
    </location>
    <ligand>
        <name>heme</name>
        <dbReference type="ChEBI" id="CHEBI:30413"/>
    </ligand>
    <ligandPart>
        <name>Fe</name>
        <dbReference type="ChEBI" id="CHEBI:18248"/>
    </ligandPart>
</feature>
<keyword evidence="9" id="KW-0812">Transmembrane</keyword>
<dbReference type="CDD" id="cd20621">
    <property type="entry name" value="CYP5011A1-like"/>
    <property type="match status" value="1"/>
</dbReference>
<keyword evidence="6 8" id="KW-0503">Monooxygenase</keyword>
<dbReference type="InterPro" id="IPR017972">
    <property type="entry name" value="Cyt_P450_CS"/>
</dbReference>
<dbReference type="GO" id="GO:0020037">
    <property type="term" value="F:heme binding"/>
    <property type="evidence" value="ECO:0007669"/>
    <property type="project" value="InterPro"/>
</dbReference>